<reference evidence="2" key="1">
    <citation type="submission" date="2021-06" db="EMBL/GenBank/DDBJ databases">
        <authorList>
            <person name="Kallberg Y."/>
            <person name="Tangrot J."/>
            <person name="Rosling A."/>
        </authorList>
    </citation>
    <scope>NUCLEOTIDE SEQUENCE</scope>
    <source>
        <strain evidence="2">IN212</strain>
    </source>
</reference>
<sequence length="274" mass="31793">MTLDPVAITFRLDGLLGSLSSYKNSEKELLSIIKVFEELNKEKKRMEKTARDPKISGGILAKMDIDNILANIQEKINNSGDKKLIETKEKDLLFTLKVVLEMEIKGLKFARGLDFNNSEIKDFKIENNTIYFPFTAIAGIGEKVAQKIIAYRREKKKITSSWKEELAKILNINHIQRLENLEKHNLEIPPEQPTDSPFSPPPVPNNNYSAKTLARVIKDDLQDALTNESRLKKYFLDYQLFEDGDITIYTKENEKLNEELKENFNRHYQQRKEK</sequence>
<dbReference type="OrthoDB" id="2364071at2759"/>
<comment type="caution">
    <text evidence="2">The sequence shown here is derived from an EMBL/GenBank/DDBJ whole genome shotgun (WGS) entry which is preliminary data.</text>
</comment>
<evidence type="ECO:0000313" key="2">
    <source>
        <dbReference type="EMBL" id="CAG8447811.1"/>
    </source>
</evidence>
<protein>
    <submittedName>
        <fullName evidence="2">11336_t:CDS:1</fullName>
    </submittedName>
</protein>
<feature type="domain" description="DNA polymerase helix-hairpin-helix motif" evidence="1">
    <location>
        <begin position="113"/>
        <end position="161"/>
    </location>
</feature>
<name>A0A9N8V9D5_9GLOM</name>
<organism evidence="2 3">
    <name type="scientific">Racocetra fulgida</name>
    <dbReference type="NCBI Taxonomy" id="60492"/>
    <lineage>
        <taxon>Eukaryota</taxon>
        <taxon>Fungi</taxon>
        <taxon>Fungi incertae sedis</taxon>
        <taxon>Mucoromycota</taxon>
        <taxon>Glomeromycotina</taxon>
        <taxon>Glomeromycetes</taxon>
        <taxon>Diversisporales</taxon>
        <taxon>Gigasporaceae</taxon>
        <taxon>Racocetra</taxon>
    </lineage>
</organism>
<evidence type="ECO:0000313" key="3">
    <source>
        <dbReference type="Proteomes" id="UP000789396"/>
    </source>
</evidence>
<dbReference type="InterPro" id="IPR029460">
    <property type="entry name" value="DNAPol_HHH"/>
</dbReference>
<gene>
    <name evidence="2" type="ORF">RFULGI_LOCUS46</name>
</gene>
<dbReference type="Proteomes" id="UP000789396">
    <property type="component" value="Unassembled WGS sequence"/>
</dbReference>
<keyword evidence="3" id="KW-1185">Reference proteome</keyword>
<dbReference type="AlphaFoldDB" id="A0A9N8V9D5"/>
<proteinExistence type="predicted"/>
<dbReference type="Pfam" id="PF14579">
    <property type="entry name" value="HHH_6"/>
    <property type="match status" value="1"/>
</dbReference>
<evidence type="ECO:0000259" key="1">
    <source>
        <dbReference type="Pfam" id="PF14579"/>
    </source>
</evidence>
<dbReference type="EMBL" id="CAJVPZ010000002">
    <property type="protein sequence ID" value="CAG8447811.1"/>
    <property type="molecule type" value="Genomic_DNA"/>
</dbReference>
<accession>A0A9N8V9D5</accession>
<dbReference type="Gene3D" id="1.10.150.870">
    <property type="match status" value="1"/>
</dbReference>